<evidence type="ECO:0000256" key="4">
    <source>
        <dbReference type="SAM" id="Coils"/>
    </source>
</evidence>
<evidence type="ECO:0000256" key="3">
    <source>
        <dbReference type="ARBA" id="ARBA00013368"/>
    </source>
</evidence>
<protein>
    <recommendedName>
        <fullName evidence="3">Nuclease SbcCD subunit C</fullName>
    </recommendedName>
</protein>
<dbReference type="OrthoDB" id="9795626at2"/>
<dbReference type="PANTHER" id="PTHR32114:SF2">
    <property type="entry name" value="ABC TRANSPORTER ABCH.3"/>
    <property type="match status" value="1"/>
</dbReference>
<name>A0A3A1U7W5_9MICO</name>
<dbReference type="SUPFAM" id="SSF52540">
    <property type="entry name" value="P-loop containing nucleoside triphosphate hydrolases"/>
    <property type="match status" value="1"/>
</dbReference>
<dbReference type="AlphaFoldDB" id="A0A3A1U7W5"/>
<dbReference type="Pfam" id="PF13476">
    <property type="entry name" value="AAA_23"/>
    <property type="match status" value="1"/>
</dbReference>
<dbReference type="PANTHER" id="PTHR32114">
    <property type="entry name" value="ABC TRANSPORTER ABCH.3"/>
    <property type="match status" value="1"/>
</dbReference>
<dbReference type="GO" id="GO:0006302">
    <property type="term" value="P:double-strand break repair"/>
    <property type="evidence" value="ECO:0007669"/>
    <property type="project" value="InterPro"/>
</dbReference>
<dbReference type="InterPro" id="IPR038729">
    <property type="entry name" value="Rad50/SbcC_AAA"/>
</dbReference>
<comment type="caution">
    <text evidence="6">The sequence shown here is derived from an EMBL/GenBank/DDBJ whole genome shotgun (WGS) entry which is preliminary data.</text>
</comment>
<dbReference type="Proteomes" id="UP000265742">
    <property type="component" value="Unassembled WGS sequence"/>
</dbReference>
<dbReference type="RefSeq" id="WP_119481500.1">
    <property type="nucleotide sequence ID" value="NZ_QXTG01000001.1"/>
</dbReference>
<evidence type="ECO:0000256" key="2">
    <source>
        <dbReference type="ARBA" id="ARBA00011322"/>
    </source>
</evidence>
<proteinExistence type="inferred from homology"/>
<feature type="domain" description="Rad50/SbcC-type AAA" evidence="5">
    <location>
        <begin position="5"/>
        <end position="183"/>
    </location>
</feature>
<sequence length="979" mass="102244">MRIRRLVVEGFGPFAGRQEIDFAPLDEAGLFLITGRTGSGKSSILDAICFALYGTAPRYDGAQARLRSDHAGVGDPTRVELELVVAGERWRVVRSPEYERLKQRGTGTTREPQAATLERWEQGGWTGVAARPVDVAEHLGPVLQLTREQFLQVILLAQGRFQEFLKAKSEDRLDLLRALFGTERFQLFEREIAERARALEQSVGASAAAIRADLGRIADLVGDGLPDDADGPWAGQVLARLRERVVAAEEDAATSGASFAAADAALASATAVADRQRRRESARAELATIESQRAAVEQTRRRVAEAVRVLPVLPSVETAARAVAERAAAERQVAATRAALPSDVEDPGAAGAELDGLLGSLADRLAEERALPRLRAGAADAERGEQDAERRLAELAAESAGLPARRVELQERRLRAEAAADGLPAAEAALVRARRIADAVAAADRAAATRRTAEEALDRALATEQEAIARTRALLRARLDGAAGLLAGALRPDEPCPVCGSLEHPAPASTDAGTPDDAVIAAAEQDQQRAAERRAAAQAAADDARTALATAAAAAEGATAEGAADGVRAASSAVDGARAAAAAREDATRRLGDLEAREQALASAVERARAVLAERTAATAAARSSLEAAVARVASAREDAPTVADRVAALRRRRAALAAAEEAARRRAAAVAAERDAEERLADALVAAGLPDAGSARSAALPREEREALERRIRAWETARDGATAQLAEPDVAGAPEEPADVAGAAAAKREALAARDAAADRLAAARQTIAAAEQLAARVASVEAATAADREQLAVVGPLAEVVRGGGSNAFRMRLESYVLAARLEQIVAAANVRLAAMTDGRFTLQHDDGPAYRGARSGLGLAVLDEHTGRPRPVASLSGGETFLASLALALGLAEVVSAEAGGVRLDTLFVDEGFGSLDRRTLDTAMETLDSLRAGGRTVGLISHVEAMQEDIPAGLHVERLPDGSSAVRSRVPSPA</sequence>
<comment type="similarity">
    <text evidence="1">Belongs to the SMC family. SbcC subfamily.</text>
</comment>
<comment type="subunit">
    <text evidence="2">Heterodimer of SbcC and SbcD.</text>
</comment>
<reference evidence="7" key="1">
    <citation type="submission" date="2018-09" db="EMBL/GenBank/DDBJ databases">
        <authorList>
            <person name="Kim I."/>
        </authorList>
    </citation>
    <scope>NUCLEOTIDE SEQUENCE [LARGE SCALE GENOMIC DNA]</scope>
    <source>
        <strain evidence="7">DD4a</strain>
    </source>
</reference>
<organism evidence="6 7">
    <name type="scientific">Amnibacterium setariae</name>
    <dbReference type="NCBI Taxonomy" id="2306585"/>
    <lineage>
        <taxon>Bacteria</taxon>
        <taxon>Bacillati</taxon>
        <taxon>Actinomycetota</taxon>
        <taxon>Actinomycetes</taxon>
        <taxon>Micrococcales</taxon>
        <taxon>Microbacteriaceae</taxon>
        <taxon>Amnibacterium</taxon>
    </lineage>
</organism>
<dbReference type="InterPro" id="IPR027417">
    <property type="entry name" value="P-loop_NTPase"/>
</dbReference>
<dbReference type="Gene3D" id="3.40.50.300">
    <property type="entry name" value="P-loop containing nucleotide triphosphate hydrolases"/>
    <property type="match status" value="2"/>
</dbReference>
<keyword evidence="4" id="KW-0175">Coiled coil</keyword>
<dbReference type="EMBL" id="QXTG01000001">
    <property type="protein sequence ID" value="RIX31138.1"/>
    <property type="molecule type" value="Genomic_DNA"/>
</dbReference>
<feature type="coiled-coil region" evidence="4">
    <location>
        <begin position="272"/>
        <end position="299"/>
    </location>
</feature>
<dbReference type="GO" id="GO:0016887">
    <property type="term" value="F:ATP hydrolysis activity"/>
    <property type="evidence" value="ECO:0007669"/>
    <property type="project" value="InterPro"/>
</dbReference>
<evidence type="ECO:0000313" key="6">
    <source>
        <dbReference type="EMBL" id="RIX31138.1"/>
    </source>
</evidence>
<evidence type="ECO:0000313" key="7">
    <source>
        <dbReference type="Proteomes" id="UP000265742"/>
    </source>
</evidence>
<evidence type="ECO:0000259" key="5">
    <source>
        <dbReference type="Pfam" id="PF13476"/>
    </source>
</evidence>
<keyword evidence="7" id="KW-1185">Reference proteome</keyword>
<evidence type="ECO:0000256" key="1">
    <source>
        <dbReference type="ARBA" id="ARBA00006930"/>
    </source>
</evidence>
<gene>
    <name evidence="6" type="ORF">D1781_07175</name>
</gene>
<accession>A0A3A1U7W5</accession>
<dbReference type="Pfam" id="PF13558">
    <property type="entry name" value="SbcC_Walker_B"/>
    <property type="match status" value="1"/>
</dbReference>